<dbReference type="NCBIfam" id="TIGR01845">
    <property type="entry name" value="outer_NodT"/>
    <property type="match status" value="1"/>
</dbReference>
<keyword evidence="2" id="KW-0812">Transmembrane</keyword>
<comment type="subcellular location">
    <subcellularLocation>
        <location evidence="2">Cell membrane</location>
        <topology evidence="2">Lipid-anchor</topology>
    </subcellularLocation>
</comment>
<dbReference type="AlphaFoldDB" id="A0A2U0S9V6"/>
<evidence type="ECO:0000256" key="1">
    <source>
        <dbReference type="ARBA" id="ARBA00007613"/>
    </source>
</evidence>
<reference evidence="4 5" key="1">
    <citation type="submission" date="2018-05" db="EMBL/GenBank/DDBJ databases">
        <title>Description of Sphingomonas pokkalii sp nov, isolated from the rhizosphere of saline tolerant pokkali rice and its draft genome analysis.</title>
        <authorList>
            <person name="Menon R."/>
            <person name="Kumari S."/>
            <person name="Rameshkumar N."/>
        </authorList>
    </citation>
    <scope>NUCLEOTIDE SEQUENCE [LARGE SCALE GENOMIC DNA]</scope>
    <source>
        <strain evidence="4 5">L3B27</strain>
    </source>
</reference>
<feature type="region of interest" description="Disordered" evidence="3">
    <location>
        <begin position="114"/>
        <end position="135"/>
    </location>
</feature>
<dbReference type="GO" id="GO:0015562">
    <property type="term" value="F:efflux transmembrane transporter activity"/>
    <property type="evidence" value="ECO:0007669"/>
    <property type="project" value="InterPro"/>
</dbReference>
<dbReference type="RefSeq" id="WP_116467615.1">
    <property type="nucleotide sequence ID" value="NZ_QENQ01000001.1"/>
</dbReference>
<keyword evidence="2" id="KW-0449">Lipoprotein</keyword>
<accession>A0A2U0S9V6</accession>
<keyword evidence="2" id="KW-1134">Transmembrane beta strand</keyword>
<dbReference type="SUPFAM" id="SSF56954">
    <property type="entry name" value="Outer membrane efflux proteins (OEP)"/>
    <property type="match status" value="1"/>
</dbReference>
<evidence type="ECO:0000256" key="2">
    <source>
        <dbReference type="RuleBase" id="RU362097"/>
    </source>
</evidence>
<keyword evidence="2" id="KW-0564">Palmitate</keyword>
<dbReference type="PANTHER" id="PTHR30203">
    <property type="entry name" value="OUTER MEMBRANE CATION EFFLUX PROTEIN"/>
    <property type="match status" value="1"/>
</dbReference>
<dbReference type="Gene3D" id="2.20.200.10">
    <property type="entry name" value="Outer membrane efflux proteins (OEP)"/>
    <property type="match status" value="1"/>
</dbReference>
<feature type="signal peptide" evidence="2">
    <location>
        <begin position="1"/>
        <end position="19"/>
    </location>
</feature>
<protein>
    <submittedName>
        <fullName evidence="4">Transporter</fullName>
    </submittedName>
</protein>
<gene>
    <name evidence="4" type="ORF">DD559_01410</name>
</gene>
<evidence type="ECO:0000313" key="4">
    <source>
        <dbReference type="EMBL" id="PVX28162.1"/>
    </source>
</evidence>
<dbReference type="Proteomes" id="UP000245890">
    <property type="component" value="Unassembled WGS sequence"/>
</dbReference>
<keyword evidence="5" id="KW-1185">Reference proteome</keyword>
<comment type="similarity">
    <text evidence="1 2">Belongs to the outer membrane factor (OMF) (TC 1.B.17) family.</text>
</comment>
<organism evidence="4 5">
    <name type="scientific">Sphingomonas pokkalii</name>
    <dbReference type="NCBI Taxonomy" id="2175090"/>
    <lineage>
        <taxon>Bacteria</taxon>
        <taxon>Pseudomonadati</taxon>
        <taxon>Pseudomonadota</taxon>
        <taxon>Alphaproteobacteria</taxon>
        <taxon>Sphingomonadales</taxon>
        <taxon>Sphingomonadaceae</taxon>
        <taxon>Sphingomonas</taxon>
    </lineage>
</organism>
<dbReference type="PANTHER" id="PTHR30203:SF32">
    <property type="entry name" value="CATION EFFLUX SYSTEM PROTEIN CUSC"/>
    <property type="match status" value="1"/>
</dbReference>
<dbReference type="OrthoDB" id="7181739at2"/>
<evidence type="ECO:0000313" key="5">
    <source>
        <dbReference type="Proteomes" id="UP000245890"/>
    </source>
</evidence>
<dbReference type="EMBL" id="QENQ01000001">
    <property type="protein sequence ID" value="PVX28162.1"/>
    <property type="molecule type" value="Genomic_DNA"/>
</dbReference>
<keyword evidence="2" id="KW-0472">Membrane</keyword>
<dbReference type="InterPro" id="IPR003423">
    <property type="entry name" value="OMP_efflux"/>
</dbReference>
<feature type="chain" id="PRO_5015375316" evidence="2">
    <location>
        <begin position="20"/>
        <end position="508"/>
    </location>
</feature>
<keyword evidence="2" id="KW-0732">Signal</keyword>
<sequence length="508" mass="53029">MNRALLLLSTAMLAGCSMAPKDVRPAAPVPPSWPTGDSYLRESEAGLPALNWRDVFRDARLQTLIAQALANNRDLRVAAANIAAARAQYQIQRGAQLPQVDANLGITERRGNGTNIGNGAIPGNGNTGGNTGGNVSGGGNVGGGLRTNYSTQLGITGFELDLFGRLASLTRAQQNSYFATEAGARATRLTLVGDIATAWLTYASDASLLEVAQQTAKSAEDSVRLTRARLEGGIAPRTDLRQAEQTLATAQNDVARQTAALAQDVNALRLLAGSEIDPALLPASIEQAAPSVAAVPAGLDSSILLRRPDVVQAEYQLRAANAQIGAARAALFPRISLTTVLGFASTALSSLFDGDAFTWQAGGNAAYSIFRGGAARANVRLTEAQQQAAVASYERAIQTAFRDVANALATRGTIDAQLRATQLQADAAADSYKLATARYRGGIDTFLQSLDAQRSLYTAQRQLVTVQLTAATNRVNLYRSLGGDSQLEATVQGPQAARGAGTPANPGG</sequence>
<proteinExistence type="inferred from homology"/>
<dbReference type="InterPro" id="IPR010131">
    <property type="entry name" value="MdtP/NodT-like"/>
</dbReference>
<comment type="caution">
    <text evidence="4">The sequence shown here is derived from an EMBL/GenBank/DDBJ whole genome shotgun (WGS) entry which is preliminary data.</text>
</comment>
<dbReference type="Pfam" id="PF02321">
    <property type="entry name" value="OEP"/>
    <property type="match status" value="2"/>
</dbReference>
<evidence type="ECO:0000256" key="3">
    <source>
        <dbReference type="SAM" id="MobiDB-lite"/>
    </source>
</evidence>
<dbReference type="Gene3D" id="1.20.1600.10">
    <property type="entry name" value="Outer membrane efflux proteins (OEP)"/>
    <property type="match status" value="1"/>
</dbReference>
<dbReference type="GO" id="GO:0005886">
    <property type="term" value="C:plasma membrane"/>
    <property type="evidence" value="ECO:0007669"/>
    <property type="project" value="UniProtKB-SubCell"/>
</dbReference>
<name>A0A2U0S9V6_9SPHN</name>
<dbReference type="PROSITE" id="PS51257">
    <property type="entry name" value="PROKAR_LIPOPROTEIN"/>
    <property type="match status" value="1"/>
</dbReference>